<feature type="compositionally biased region" description="Low complexity" evidence="4">
    <location>
        <begin position="429"/>
        <end position="440"/>
    </location>
</feature>
<protein>
    <recommendedName>
        <fullName evidence="7">GTP-binding protein</fullName>
    </recommendedName>
</protein>
<dbReference type="PANTHER" id="PTHR11259:SF2">
    <property type="entry name" value="GH16429P"/>
    <property type="match status" value="1"/>
</dbReference>
<feature type="region of interest" description="Disordered" evidence="4">
    <location>
        <begin position="1"/>
        <end position="23"/>
    </location>
</feature>
<organism evidence="5 6">
    <name type="scientific">Trametes coccinea (strain BRFM310)</name>
    <name type="common">Pycnoporus coccineus</name>
    <dbReference type="NCBI Taxonomy" id="1353009"/>
    <lineage>
        <taxon>Eukaryota</taxon>
        <taxon>Fungi</taxon>
        <taxon>Dikarya</taxon>
        <taxon>Basidiomycota</taxon>
        <taxon>Agaricomycotina</taxon>
        <taxon>Agaricomycetes</taxon>
        <taxon>Polyporales</taxon>
        <taxon>Polyporaceae</taxon>
        <taxon>Trametes</taxon>
    </lineage>
</organism>
<dbReference type="AlphaFoldDB" id="A0A1Y2IAY4"/>
<evidence type="ECO:0008006" key="7">
    <source>
        <dbReference type="Google" id="ProtNLM"/>
    </source>
</evidence>
<dbReference type="GO" id="GO:0010507">
    <property type="term" value="P:negative regulation of autophagy"/>
    <property type="evidence" value="ECO:0007669"/>
    <property type="project" value="TreeGrafter"/>
</dbReference>
<dbReference type="GO" id="GO:0005525">
    <property type="term" value="F:GTP binding"/>
    <property type="evidence" value="ECO:0007669"/>
    <property type="project" value="UniProtKB-KW"/>
</dbReference>
<feature type="compositionally biased region" description="Low complexity" evidence="4">
    <location>
        <begin position="390"/>
        <end position="399"/>
    </location>
</feature>
<name>A0A1Y2IAY4_TRAC3</name>
<dbReference type="GO" id="GO:0005634">
    <property type="term" value="C:nucleus"/>
    <property type="evidence" value="ECO:0007669"/>
    <property type="project" value="TreeGrafter"/>
</dbReference>
<dbReference type="GO" id="GO:1904263">
    <property type="term" value="P:positive regulation of TORC1 signaling"/>
    <property type="evidence" value="ECO:0007669"/>
    <property type="project" value="TreeGrafter"/>
</dbReference>
<comment type="similarity">
    <text evidence="1">Belongs to the GTR/RAG GTP-binding protein family.</text>
</comment>
<dbReference type="GO" id="GO:0000329">
    <property type="term" value="C:fungal-type vacuole membrane"/>
    <property type="evidence" value="ECO:0007669"/>
    <property type="project" value="TreeGrafter"/>
</dbReference>
<dbReference type="GO" id="GO:1990131">
    <property type="term" value="C:Gtr1-Gtr2 GTPase complex"/>
    <property type="evidence" value="ECO:0007669"/>
    <property type="project" value="TreeGrafter"/>
</dbReference>
<sequence>MSRTASSSRPPPQKSADANGKAAVRDDVIRTKILLLGMRRSGKTSIRQVLFNNLSPRETLYLETTTQLIKHPFNTVIPLEIWDCPGDTTLETLSEPVTEFATMIFVIDIQLALRTDSLYVTLVHLPLISSPEECEESHAHPAMEGARSFRARAALYARAFTLAMPTDQVGRPWSRHSDVSLLFRSATPQLADAATLTHSAQCLPDDLPSVTRPLTATLVRTQDLYQQPIQKLVDFVVTAYQENPNMNLEVFVHKADVLTEEYKFENFREIQQRVSSELAYINFEYEQIPINFQLTSIYDHSLHDAFSRVLHKLIDSLPYLEDLLNVFCANSQASKAFLFDTASRLYVATDASPVDPPTHNLCSDYLQTLNAFGPLYKSVSASPFRMRNDPSPASAAPSMPASPLPQPKFTLPSASTSQLASPISPSPPRSSTQSPNTSSTILPVPITASPSPLSPPVPSSTSTPTSPSPNPSAPTPSSPSSPPSRARAPAPRFYPSAAASLAPTATVGGAAGAGVGAGQGAPAGGTTLTYHLITPQLALLALVPSGVFAARRGLVEYNVVFFREGVQEICEVEAEARRVK</sequence>
<evidence type="ECO:0000256" key="3">
    <source>
        <dbReference type="ARBA" id="ARBA00023134"/>
    </source>
</evidence>
<evidence type="ECO:0000256" key="2">
    <source>
        <dbReference type="ARBA" id="ARBA00022741"/>
    </source>
</evidence>
<accession>A0A1Y2IAY4</accession>
<dbReference type="Gene3D" id="3.40.50.300">
    <property type="entry name" value="P-loop containing nucleotide triphosphate hydrolases"/>
    <property type="match status" value="2"/>
</dbReference>
<dbReference type="GO" id="GO:0003924">
    <property type="term" value="F:GTPase activity"/>
    <property type="evidence" value="ECO:0007669"/>
    <property type="project" value="TreeGrafter"/>
</dbReference>
<dbReference type="Gene3D" id="3.30.450.190">
    <property type="match status" value="2"/>
</dbReference>
<dbReference type="GO" id="GO:0009267">
    <property type="term" value="P:cellular response to starvation"/>
    <property type="evidence" value="ECO:0007669"/>
    <property type="project" value="TreeGrafter"/>
</dbReference>
<dbReference type="Proteomes" id="UP000193067">
    <property type="component" value="Unassembled WGS sequence"/>
</dbReference>
<dbReference type="Pfam" id="PF04670">
    <property type="entry name" value="Gtr1_RagA"/>
    <property type="match status" value="2"/>
</dbReference>
<dbReference type="SUPFAM" id="SSF52540">
    <property type="entry name" value="P-loop containing nucleoside triphosphate hydrolases"/>
    <property type="match status" value="1"/>
</dbReference>
<dbReference type="PANTHER" id="PTHR11259">
    <property type="entry name" value="RAS-RELATED GTP BINDING RAG/GTR YEAST"/>
    <property type="match status" value="1"/>
</dbReference>
<evidence type="ECO:0000313" key="5">
    <source>
        <dbReference type="EMBL" id="OSC98287.1"/>
    </source>
</evidence>
<feature type="region of interest" description="Disordered" evidence="4">
    <location>
        <begin position="386"/>
        <end position="491"/>
    </location>
</feature>
<dbReference type="InterPro" id="IPR027417">
    <property type="entry name" value="P-loop_NTPase"/>
</dbReference>
<dbReference type="InterPro" id="IPR006762">
    <property type="entry name" value="Gtr1_RagA"/>
</dbReference>
<dbReference type="OrthoDB" id="26136at2759"/>
<evidence type="ECO:0000313" key="6">
    <source>
        <dbReference type="Proteomes" id="UP000193067"/>
    </source>
</evidence>
<feature type="compositionally biased region" description="Pro residues" evidence="4">
    <location>
        <begin position="466"/>
        <end position="482"/>
    </location>
</feature>
<keyword evidence="3" id="KW-0342">GTP-binding</keyword>
<keyword evidence="2" id="KW-0547">Nucleotide-binding</keyword>
<dbReference type="STRING" id="1353009.A0A1Y2IAY4"/>
<proteinExistence type="inferred from homology"/>
<reference evidence="5 6" key="1">
    <citation type="journal article" date="2015" name="Biotechnol. Biofuels">
        <title>Enhanced degradation of softwood versus hardwood by the white-rot fungus Pycnoporus coccineus.</title>
        <authorList>
            <person name="Couturier M."/>
            <person name="Navarro D."/>
            <person name="Chevret D."/>
            <person name="Henrissat B."/>
            <person name="Piumi F."/>
            <person name="Ruiz-Duenas F.J."/>
            <person name="Martinez A.T."/>
            <person name="Grigoriev I.V."/>
            <person name="Riley R."/>
            <person name="Lipzen A."/>
            <person name="Berrin J.G."/>
            <person name="Master E.R."/>
            <person name="Rosso M.N."/>
        </authorList>
    </citation>
    <scope>NUCLEOTIDE SEQUENCE [LARGE SCALE GENOMIC DNA]</scope>
    <source>
        <strain evidence="5 6">BRFM310</strain>
    </source>
</reference>
<dbReference type="EMBL" id="KZ084140">
    <property type="protein sequence ID" value="OSC98287.1"/>
    <property type="molecule type" value="Genomic_DNA"/>
</dbReference>
<evidence type="ECO:0000256" key="1">
    <source>
        <dbReference type="ARBA" id="ARBA00007756"/>
    </source>
</evidence>
<keyword evidence="6" id="KW-1185">Reference proteome</keyword>
<evidence type="ECO:0000256" key="4">
    <source>
        <dbReference type="SAM" id="MobiDB-lite"/>
    </source>
</evidence>
<gene>
    <name evidence="5" type="ORF">PYCCODRAFT_1471200</name>
</gene>